<gene>
    <name evidence="3" type="ORF">BGZ97_005066</name>
</gene>
<evidence type="ECO:0000256" key="2">
    <source>
        <dbReference type="SAM" id="MobiDB-lite"/>
    </source>
</evidence>
<dbReference type="InterPro" id="IPR011990">
    <property type="entry name" value="TPR-like_helical_dom_sf"/>
</dbReference>
<dbReference type="PANTHER" id="PTHR11102:SF160">
    <property type="entry name" value="ERAD-ASSOCIATED E3 UBIQUITIN-PROTEIN LIGASE COMPONENT HRD3"/>
    <property type="match status" value="1"/>
</dbReference>
<dbReference type="SUPFAM" id="SSF81901">
    <property type="entry name" value="HCP-like"/>
    <property type="match status" value="2"/>
</dbReference>
<dbReference type="EMBL" id="JAAAIN010002317">
    <property type="protein sequence ID" value="KAG0294524.1"/>
    <property type="molecule type" value="Genomic_DNA"/>
</dbReference>
<dbReference type="Proteomes" id="UP000823405">
    <property type="component" value="Unassembled WGS sequence"/>
</dbReference>
<organism evidence="3 4">
    <name type="scientific">Linnemannia gamsii</name>
    <dbReference type="NCBI Taxonomy" id="64522"/>
    <lineage>
        <taxon>Eukaryota</taxon>
        <taxon>Fungi</taxon>
        <taxon>Fungi incertae sedis</taxon>
        <taxon>Mucoromycota</taxon>
        <taxon>Mortierellomycotina</taxon>
        <taxon>Mortierellomycetes</taxon>
        <taxon>Mortierellales</taxon>
        <taxon>Mortierellaceae</taxon>
        <taxon>Linnemannia</taxon>
    </lineage>
</organism>
<dbReference type="SMART" id="SM00671">
    <property type="entry name" value="SEL1"/>
    <property type="match status" value="6"/>
</dbReference>
<comment type="similarity">
    <text evidence="1">Belongs to the sel-1 family.</text>
</comment>
<proteinExistence type="inferred from homology"/>
<protein>
    <recommendedName>
        <fullName evidence="5">HCP-like protein</fullName>
    </recommendedName>
</protein>
<dbReference type="PANTHER" id="PTHR11102">
    <property type="entry name" value="SEL-1-LIKE PROTEIN"/>
    <property type="match status" value="1"/>
</dbReference>
<evidence type="ECO:0000256" key="1">
    <source>
        <dbReference type="ARBA" id="ARBA00038101"/>
    </source>
</evidence>
<dbReference type="Gene3D" id="1.25.40.10">
    <property type="entry name" value="Tetratricopeptide repeat domain"/>
    <property type="match status" value="2"/>
</dbReference>
<dbReference type="InterPro" id="IPR050767">
    <property type="entry name" value="Sel1_AlgK"/>
</dbReference>
<reference evidence="3" key="1">
    <citation type="journal article" date="2020" name="Fungal Divers.">
        <title>Resolving the Mortierellaceae phylogeny through synthesis of multi-gene phylogenetics and phylogenomics.</title>
        <authorList>
            <person name="Vandepol N."/>
            <person name="Liber J."/>
            <person name="Desiro A."/>
            <person name="Na H."/>
            <person name="Kennedy M."/>
            <person name="Barry K."/>
            <person name="Grigoriev I.V."/>
            <person name="Miller A.N."/>
            <person name="O'Donnell K."/>
            <person name="Stajich J.E."/>
            <person name="Bonito G."/>
        </authorList>
    </citation>
    <scope>NUCLEOTIDE SEQUENCE</scope>
    <source>
        <strain evidence="3">NVP60</strain>
    </source>
</reference>
<feature type="compositionally biased region" description="Low complexity" evidence="2">
    <location>
        <begin position="148"/>
        <end position="172"/>
    </location>
</feature>
<name>A0A9P6UGE6_9FUNG</name>
<evidence type="ECO:0000313" key="3">
    <source>
        <dbReference type="EMBL" id="KAG0294524.1"/>
    </source>
</evidence>
<dbReference type="InterPro" id="IPR006597">
    <property type="entry name" value="Sel1-like"/>
</dbReference>
<feature type="region of interest" description="Disordered" evidence="2">
    <location>
        <begin position="112"/>
        <end position="243"/>
    </location>
</feature>
<dbReference type="Pfam" id="PF08238">
    <property type="entry name" value="Sel1"/>
    <property type="match status" value="6"/>
</dbReference>
<evidence type="ECO:0008006" key="5">
    <source>
        <dbReference type="Google" id="ProtNLM"/>
    </source>
</evidence>
<accession>A0A9P6UGE6</accession>
<comment type="caution">
    <text evidence="3">The sequence shown here is derived from an EMBL/GenBank/DDBJ whole genome shotgun (WGS) entry which is preliminary data.</text>
</comment>
<sequence>MITNISFLALEDPLPDEHNQAVRRVYENEDLKTAASLFKVFHLACHFDDISGKNIVLWDDILAAFKGVIHVRHGEKILPFLKGRDLKPLEPLRIAAIPGIILDVVVADQSTRSGSASSQEPPTKPVLPKELSVQSPQKVLPNPRLEKSSANSNSNNNKNKNNKNNKNPAASNTLRTNPASGFVRVALENDTRIENPAPAPARRAPQTTRGDQAPVRERIPSPIPSISDNTPRAPQEHTSPNTNDFVETTMRARLGEKDAQLVLANMYRDGKGVVDRDYQAAMDWYHKAAEQGSAEAQHNVGRIYYYGQQVPQDYSKAIGWFGKAAGQEYAESQRCIGVMWQYGQGLPQNYGKAMEWFRKAAEQGNAAAQQNIGWLYRHGLDVPKNYAKAMQWYRKAADQGNADAQCSIGYLYSLGLGVRQDGAQAVDWYRKAADQGHSMSQYNLGNAYYHGRGIPEDRVQAMGWYKKAADQGHQAAKDKLDSLGQQGNIPQLESLDQGLLERLYRFIF</sequence>
<feature type="compositionally biased region" description="Polar residues" evidence="2">
    <location>
        <begin position="224"/>
        <end position="243"/>
    </location>
</feature>
<dbReference type="AlphaFoldDB" id="A0A9P6UGE6"/>
<evidence type="ECO:0000313" key="4">
    <source>
        <dbReference type="Proteomes" id="UP000823405"/>
    </source>
</evidence>
<dbReference type="OrthoDB" id="272077at2759"/>
<keyword evidence="4" id="KW-1185">Reference proteome</keyword>
<feature type="compositionally biased region" description="Polar residues" evidence="2">
    <location>
        <begin position="112"/>
        <end position="121"/>
    </location>
</feature>